<dbReference type="VEuPathDB" id="CryptoDB:Cvel_23851"/>
<organism evidence="2">
    <name type="scientific">Chromera velia CCMP2878</name>
    <dbReference type="NCBI Taxonomy" id="1169474"/>
    <lineage>
        <taxon>Eukaryota</taxon>
        <taxon>Sar</taxon>
        <taxon>Alveolata</taxon>
        <taxon>Colpodellida</taxon>
        <taxon>Chromeraceae</taxon>
        <taxon>Chromera</taxon>
    </lineage>
</organism>
<dbReference type="EMBL" id="CDMZ01001668">
    <property type="protein sequence ID" value="CEM35976.1"/>
    <property type="molecule type" value="Genomic_DNA"/>
</dbReference>
<feature type="domain" description="TLDc" evidence="1">
    <location>
        <begin position="189"/>
        <end position="318"/>
    </location>
</feature>
<proteinExistence type="predicted"/>
<dbReference type="InterPro" id="IPR006571">
    <property type="entry name" value="TLDc_dom"/>
</dbReference>
<name>A0A0G4GYB9_9ALVE</name>
<evidence type="ECO:0000313" key="2">
    <source>
        <dbReference type="EMBL" id="CEM35976.1"/>
    </source>
</evidence>
<dbReference type="AlphaFoldDB" id="A0A0G4GYB9"/>
<sequence length="366" mass="41052">MTSCAVEISSLHSKNVEIINRIEKVKTIQAFSYTIDWSTAAESGDPGASPVFSPQIKETVKEVTLQAFLSKWKFPSQTLRSDFTELFDSLNWSPSSFEEVKQLNADIKKVCAKFEWFGDCCEKASEKVRKELEKYTDNLKRIQKVLCTLEEQVMGEESRLKELNKGLHALVAPVNQFISQNTLRLPFAFDSAILTDDEYKQLEEWYPDDWEVVYRGTRDEMTPQAFHAMADGKGPTLTVVKAGRNVLGGYTTVSWESDRLEVYGSYHQDSQASLFLLRSSLGVRSTRFPNKNSTFAVQVDPTYGPCFGSDLVFSPMKKKKWHVSTSVGNYYQEVTGHGAHVLTGGSFPSVGADEAEVLAKRRTGAA</sequence>
<dbReference type="PhylomeDB" id="A0A0G4GYB9"/>
<dbReference type="Pfam" id="PF07534">
    <property type="entry name" value="TLD"/>
    <property type="match status" value="1"/>
</dbReference>
<gene>
    <name evidence="2" type="ORF">Cvel_23851</name>
</gene>
<accession>A0A0G4GYB9</accession>
<reference evidence="2" key="1">
    <citation type="submission" date="2014-11" db="EMBL/GenBank/DDBJ databases">
        <authorList>
            <person name="Otto D Thomas"/>
            <person name="Naeem Raeece"/>
        </authorList>
    </citation>
    <scope>NUCLEOTIDE SEQUENCE</scope>
</reference>
<evidence type="ECO:0000259" key="1">
    <source>
        <dbReference type="Pfam" id="PF07534"/>
    </source>
</evidence>
<protein>
    <recommendedName>
        <fullName evidence="1">TLDc domain-containing protein</fullName>
    </recommendedName>
</protein>